<dbReference type="GO" id="GO:0003824">
    <property type="term" value="F:catalytic activity"/>
    <property type="evidence" value="ECO:0007669"/>
    <property type="project" value="InterPro"/>
</dbReference>
<evidence type="ECO:0000313" key="1">
    <source>
        <dbReference type="EMBL" id="SEL85228.1"/>
    </source>
</evidence>
<reference evidence="2" key="1">
    <citation type="submission" date="2016-10" db="EMBL/GenBank/DDBJ databases">
        <authorList>
            <person name="Varghese N."/>
            <person name="Submissions S."/>
        </authorList>
    </citation>
    <scope>NUCLEOTIDE SEQUENCE [LARGE SCALE GENOMIC DNA]</scope>
    <source>
        <strain evidence="2">DSM 17044</strain>
    </source>
</reference>
<dbReference type="GO" id="GO:0046914">
    <property type="term" value="F:transition metal ion binding"/>
    <property type="evidence" value="ECO:0007669"/>
    <property type="project" value="InterPro"/>
</dbReference>
<accession>A0A1H7TKL3</accession>
<dbReference type="AlphaFoldDB" id="A0A1H7TKL3"/>
<evidence type="ECO:0000313" key="2">
    <source>
        <dbReference type="Proteomes" id="UP000182719"/>
    </source>
</evidence>
<dbReference type="Gene3D" id="3.90.330.10">
    <property type="entry name" value="Nitrile hydratase alpha /Thiocyanate hydrolase gamma"/>
    <property type="match status" value="1"/>
</dbReference>
<proteinExistence type="predicted"/>
<dbReference type="SUPFAM" id="SSF56209">
    <property type="entry name" value="Nitrile hydratase alpha chain"/>
    <property type="match status" value="1"/>
</dbReference>
<dbReference type="Proteomes" id="UP000182719">
    <property type="component" value="Unassembled WGS sequence"/>
</dbReference>
<dbReference type="InterPro" id="IPR036648">
    <property type="entry name" value="CN_Hdrase_a/SCN_Hdrase_g_sf"/>
</dbReference>
<protein>
    <submittedName>
        <fullName evidence="1">Uncharacterized protein</fullName>
    </submittedName>
</protein>
<sequence length="110" mass="12030">MNNANASDIQQFGSVWPQCVARAWQDAQFRAALKQDPAATLLESYQFTLPAGVELQVIESDDAPREMKAQTLRMVIPPVPALDMREVALVGAEAHAGSEEPRTLPMACFC</sequence>
<name>A0A1H7TKL3_STIAU</name>
<keyword evidence="2" id="KW-1185">Reference proteome</keyword>
<gene>
    <name evidence="1" type="ORF">SAMN05444354_10950</name>
</gene>
<organism evidence="1 2">
    <name type="scientific">Stigmatella aurantiaca</name>
    <dbReference type="NCBI Taxonomy" id="41"/>
    <lineage>
        <taxon>Bacteria</taxon>
        <taxon>Pseudomonadati</taxon>
        <taxon>Myxococcota</taxon>
        <taxon>Myxococcia</taxon>
        <taxon>Myxococcales</taxon>
        <taxon>Cystobacterineae</taxon>
        <taxon>Archangiaceae</taxon>
        <taxon>Stigmatella</taxon>
    </lineage>
</organism>
<dbReference type="EMBL" id="FOAP01000009">
    <property type="protein sequence ID" value="SEL85228.1"/>
    <property type="molecule type" value="Genomic_DNA"/>
</dbReference>